<dbReference type="AlphaFoldDB" id="A0A164M4P7"/>
<evidence type="ECO:0000313" key="2">
    <source>
        <dbReference type="EMBL" id="KZM73035.1"/>
    </source>
</evidence>
<dbReference type="GO" id="GO:0003824">
    <property type="term" value="F:catalytic activity"/>
    <property type="evidence" value="ECO:0007669"/>
    <property type="project" value="InterPro"/>
</dbReference>
<sequence length="452" mass="48250">MRLLFLDQLAPEPGTLVEWSVSARPGPTPDPTPPTSNQIIHLSGTGPTTWLAATFDVAGPIDEAALQAAFAAWLPRHDALHCCFGAGPTVNLVSDSDIRLERRRPVYAATPGELRDLLGARLDAACAPFTFPPYFLGAVSRSETSTVICGFDHAVCDAWSITVAVTELDELYRAAHEDGPAGAVTALERLPEASSFLAYSTREAAVPAMTTDPLLREWREFLSAAGNDLPHFPMDLGVRSGELAPPGSDVRTVLGPGTTAGLHRATRAGGHSLFAVLLAAVAQATAKLDGSDHTDLVFPVHTRREPRHHNTFGWLVSNAPARIQVGPDLAATIPGAAQAIRSGQRLAQVPATRVLAALDGELRRERHGLFSVSYADYRQLPGGSRSELGLSLPRNATHISRTAPLDDVQLWFARTDDGLALRTRYPDTQTARAVVAEFLGVVTDLVQTAAQG</sequence>
<accession>A0A164M4P7</accession>
<dbReference type="InterPro" id="IPR001242">
    <property type="entry name" value="Condensation_dom"/>
</dbReference>
<dbReference type="GO" id="GO:0005737">
    <property type="term" value="C:cytoplasm"/>
    <property type="evidence" value="ECO:0007669"/>
    <property type="project" value="TreeGrafter"/>
</dbReference>
<keyword evidence="3" id="KW-1185">Reference proteome</keyword>
<protein>
    <recommendedName>
        <fullName evidence="1">Condensation domain-containing protein</fullName>
    </recommendedName>
</protein>
<dbReference type="GO" id="GO:0043041">
    <property type="term" value="P:amino acid activation for nonribosomal peptide biosynthetic process"/>
    <property type="evidence" value="ECO:0007669"/>
    <property type="project" value="TreeGrafter"/>
</dbReference>
<dbReference type="PANTHER" id="PTHR45527:SF1">
    <property type="entry name" value="FATTY ACID SYNTHASE"/>
    <property type="match status" value="1"/>
</dbReference>
<gene>
    <name evidence="2" type="ORF">AWN90_30380</name>
</gene>
<dbReference type="STRING" id="455432.AWN90_30380"/>
<dbReference type="GO" id="GO:0008610">
    <property type="term" value="P:lipid biosynthetic process"/>
    <property type="evidence" value="ECO:0007669"/>
    <property type="project" value="UniProtKB-ARBA"/>
</dbReference>
<dbReference type="PANTHER" id="PTHR45527">
    <property type="entry name" value="NONRIBOSOMAL PEPTIDE SYNTHETASE"/>
    <property type="match status" value="1"/>
</dbReference>
<dbReference type="Gene3D" id="3.30.559.10">
    <property type="entry name" value="Chloramphenicol acetyltransferase-like domain"/>
    <property type="match status" value="1"/>
</dbReference>
<dbReference type="SUPFAM" id="SSF52777">
    <property type="entry name" value="CoA-dependent acyltransferases"/>
    <property type="match status" value="2"/>
</dbReference>
<dbReference type="RefSeq" id="WP_067589578.1">
    <property type="nucleotide sequence ID" value="NZ_JABMCZ010000004.1"/>
</dbReference>
<dbReference type="Gene3D" id="3.30.559.30">
    <property type="entry name" value="Nonribosomal peptide synthetase, condensation domain"/>
    <property type="match status" value="1"/>
</dbReference>
<dbReference type="EMBL" id="LWGR01000007">
    <property type="protein sequence ID" value="KZM73035.1"/>
    <property type="molecule type" value="Genomic_DNA"/>
</dbReference>
<dbReference type="Pfam" id="PF00668">
    <property type="entry name" value="Condensation"/>
    <property type="match status" value="1"/>
</dbReference>
<dbReference type="GO" id="GO:0031177">
    <property type="term" value="F:phosphopantetheine binding"/>
    <property type="evidence" value="ECO:0007669"/>
    <property type="project" value="TreeGrafter"/>
</dbReference>
<dbReference type="Proteomes" id="UP000076512">
    <property type="component" value="Unassembled WGS sequence"/>
</dbReference>
<organism evidence="2 3">
    <name type="scientific">Nocardia terpenica</name>
    <dbReference type="NCBI Taxonomy" id="455432"/>
    <lineage>
        <taxon>Bacteria</taxon>
        <taxon>Bacillati</taxon>
        <taxon>Actinomycetota</taxon>
        <taxon>Actinomycetes</taxon>
        <taxon>Mycobacteriales</taxon>
        <taxon>Nocardiaceae</taxon>
        <taxon>Nocardia</taxon>
    </lineage>
</organism>
<feature type="domain" description="Condensation" evidence="1">
    <location>
        <begin position="51"/>
        <end position="372"/>
    </location>
</feature>
<proteinExistence type="predicted"/>
<reference evidence="2 3" key="1">
    <citation type="submission" date="2016-04" db="EMBL/GenBank/DDBJ databases">
        <authorList>
            <person name="Evans L.H."/>
            <person name="Alamgir A."/>
            <person name="Owens N."/>
            <person name="Weber N.D."/>
            <person name="Virtaneva K."/>
            <person name="Barbian K."/>
            <person name="Babar A."/>
            <person name="Rosenke K."/>
        </authorList>
    </citation>
    <scope>NUCLEOTIDE SEQUENCE [LARGE SCALE GENOMIC DNA]</scope>
    <source>
        <strain evidence="2 3">IFM 0406</strain>
    </source>
</reference>
<evidence type="ECO:0000313" key="3">
    <source>
        <dbReference type="Proteomes" id="UP000076512"/>
    </source>
</evidence>
<evidence type="ECO:0000259" key="1">
    <source>
        <dbReference type="Pfam" id="PF00668"/>
    </source>
</evidence>
<dbReference type="OrthoDB" id="9789603at2"/>
<dbReference type="InterPro" id="IPR023213">
    <property type="entry name" value="CAT-like_dom_sf"/>
</dbReference>
<name>A0A164M4P7_9NOCA</name>
<dbReference type="GO" id="GO:0044550">
    <property type="term" value="P:secondary metabolite biosynthetic process"/>
    <property type="evidence" value="ECO:0007669"/>
    <property type="project" value="TreeGrafter"/>
</dbReference>
<comment type="caution">
    <text evidence="2">The sequence shown here is derived from an EMBL/GenBank/DDBJ whole genome shotgun (WGS) entry which is preliminary data.</text>
</comment>